<sequence>MSSPDDGQPMSAPLFPPPVDRHDLGQGPLIMAITWIFQIFALAAVTARLIVRTQKRASWGWDDYLMLAAVTIQLGLQSLATSSYTSGMGKHDHSLYPEELITILRDNWVSVPPGIVVGLLSRTSISLMLSRIFAPYKWFAYYTLCFAALMWVAGIVEIPLTFLQITPVQALWNFTIVPTGRWDIRIWLYTAYFYQSCCTFSDLTYALFPVIFIWKLNMPLRQKLSLALIMCLSIFSMTMSILKTIALSQIANATVGAPDTQYKSSPQLIYGFTEQSTVIIMGCIPVLHASIKMNFSKLSNLRRYYIFARKSSTSNYASTGYTDLDPNSHEISYVHIAKGNTETSVSAGDYLVSSRSHGRSNDQLLIEDQIIRTDRYTVTYDAKERMQREGV</sequence>
<dbReference type="InterPro" id="IPR052337">
    <property type="entry name" value="SAT4-like"/>
</dbReference>
<dbReference type="Proteomes" id="UP000481858">
    <property type="component" value="Unassembled WGS sequence"/>
</dbReference>
<dbReference type="PANTHER" id="PTHR33048:SF155">
    <property type="entry name" value="INTEGRAL MEMBRANE PROTEIN"/>
    <property type="match status" value="1"/>
</dbReference>
<evidence type="ECO:0000256" key="3">
    <source>
        <dbReference type="ARBA" id="ARBA00022989"/>
    </source>
</evidence>
<comment type="similarity">
    <text evidence="5">Belongs to the SAT4 family.</text>
</comment>
<protein>
    <recommendedName>
        <fullName evidence="7">Rhodopsin domain-containing protein</fullName>
    </recommendedName>
</protein>
<evidence type="ECO:0000256" key="2">
    <source>
        <dbReference type="ARBA" id="ARBA00022692"/>
    </source>
</evidence>
<dbReference type="GO" id="GO:0016020">
    <property type="term" value="C:membrane"/>
    <property type="evidence" value="ECO:0007669"/>
    <property type="project" value="UniProtKB-SubCell"/>
</dbReference>
<keyword evidence="4 6" id="KW-0472">Membrane</keyword>
<dbReference type="Pfam" id="PF20684">
    <property type="entry name" value="Fung_rhodopsin"/>
    <property type="match status" value="1"/>
</dbReference>
<dbReference type="EMBL" id="WUBL01000232">
    <property type="protein sequence ID" value="KAF2963102.1"/>
    <property type="molecule type" value="Genomic_DNA"/>
</dbReference>
<feature type="transmembrane region" description="Helical" evidence="6">
    <location>
        <begin position="268"/>
        <end position="287"/>
    </location>
</feature>
<evidence type="ECO:0000313" key="9">
    <source>
        <dbReference type="Proteomes" id="UP000481858"/>
    </source>
</evidence>
<name>A0A7C8IPC1_9PEZI</name>
<feature type="transmembrane region" description="Helical" evidence="6">
    <location>
        <begin position="226"/>
        <end position="248"/>
    </location>
</feature>
<evidence type="ECO:0000256" key="6">
    <source>
        <dbReference type="SAM" id="Phobius"/>
    </source>
</evidence>
<evidence type="ECO:0000256" key="4">
    <source>
        <dbReference type="ARBA" id="ARBA00023136"/>
    </source>
</evidence>
<feature type="transmembrane region" description="Helical" evidence="6">
    <location>
        <begin position="29"/>
        <end position="51"/>
    </location>
</feature>
<proteinExistence type="inferred from homology"/>
<evidence type="ECO:0000256" key="5">
    <source>
        <dbReference type="ARBA" id="ARBA00038359"/>
    </source>
</evidence>
<keyword evidence="2 6" id="KW-0812">Transmembrane</keyword>
<keyword evidence="9" id="KW-1185">Reference proteome</keyword>
<comment type="subcellular location">
    <subcellularLocation>
        <location evidence="1">Membrane</location>
        <topology evidence="1">Multi-pass membrane protein</topology>
    </subcellularLocation>
</comment>
<dbReference type="AlphaFoldDB" id="A0A7C8IPC1"/>
<evidence type="ECO:0000313" key="8">
    <source>
        <dbReference type="EMBL" id="KAF2963102.1"/>
    </source>
</evidence>
<evidence type="ECO:0000256" key="1">
    <source>
        <dbReference type="ARBA" id="ARBA00004141"/>
    </source>
</evidence>
<dbReference type="InParanoid" id="A0A7C8IPC1"/>
<feature type="transmembrane region" description="Helical" evidence="6">
    <location>
        <begin position="186"/>
        <end position="214"/>
    </location>
</feature>
<keyword evidence="3 6" id="KW-1133">Transmembrane helix</keyword>
<accession>A0A7C8IPC1</accession>
<reference evidence="8 9" key="1">
    <citation type="submission" date="2019-12" db="EMBL/GenBank/DDBJ databases">
        <title>Draft genome sequence of the ascomycete Xylaria multiplex DSM 110363.</title>
        <authorList>
            <person name="Buettner E."/>
            <person name="Kellner H."/>
        </authorList>
    </citation>
    <scope>NUCLEOTIDE SEQUENCE [LARGE SCALE GENOMIC DNA]</scope>
    <source>
        <strain evidence="8 9">DSM 110363</strain>
    </source>
</reference>
<feature type="domain" description="Rhodopsin" evidence="7">
    <location>
        <begin position="47"/>
        <end position="291"/>
    </location>
</feature>
<dbReference type="InterPro" id="IPR049326">
    <property type="entry name" value="Rhodopsin_dom_fungi"/>
</dbReference>
<gene>
    <name evidence="8" type="ORF">GQX73_g10468</name>
</gene>
<comment type="caution">
    <text evidence="8">The sequence shown here is derived from an EMBL/GenBank/DDBJ whole genome shotgun (WGS) entry which is preliminary data.</text>
</comment>
<evidence type="ECO:0000259" key="7">
    <source>
        <dbReference type="Pfam" id="PF20684"/>
    </source>
</evidence>
<organism evidence="8 9">
    <name type="scientific">Xylaria multiplex</name>
    <dbReference type="NCBI Taxonomy" id="323545"/>
    <lineage>
        <taxon>Eukaryota</taxon>
        <taxon>Fungi</taxon>
        <taxon>Dikarya</taxon>
        <taxon>Ascomycota</taxon>
        <taxon>Pezizomycotina</taxon>
        <taxon>Sordariomycetes</taxon>
        <taxon>Xylariomycetidae</taxon>
        <taxon>Xylariales</taxon>
        <taxon>Xylariaceae</taxon>
        <taxon>Xylaria</taxon>
    </lineage>
</organism>
<feature type="transmembrane region" description="Helical" evidence="6">
    <location>
        <begin position="141"/>
        <end position="166"/>
    </location>
</feature>
<dbReference type="PANTHER" id="PTHR33048">
    <property type="entry name" value="PTH11-LIKE INTEGRAL MEMBRANE PROTEIN (AFU_ORTHOLOGUE AFUA_5G11245)"/>
    <property type="match status" value="1"/>
</dbReference>
<dbReference type="OrthoDB" id="5429740at2759"/>